<dbReference type="PANTHER" id="PTHR43625">
    <property type="entry name" value="AFLATOXIN B1 ALDEHYDE REDUCTASE"/>
    <property type="match status" value="1"/>
</dbReference>
<keyword evidence="1" id="KW-0560">Oxidoreductase</keyword>
<evidence type="ECO:0000313" key="3">
    <source>
        <dbReference type="EMBL" id="KAG9241668.1"/>
    </source>
</evidence>
<organism evidence="3 4">
    <name type="scientific">Calycina marina</name>
    <dbReference type="NCBI Taxonomy" id="1763456"/>
    <lineage>
        <taxon>Eukaryota</taxon>
        <taxon>Fungi</taxon>
        <taxon>Dikarya</taxon>
        <taxon>Ascomycota</taxon>
        <taxon>Pezizomycotina</taxon>
        <taxon>Leotiomycetes</taxon>
        <taxon>Helotiales</taxon>
        <taxon>Pezizellaceae</taxon>
        <taxon>Calycina</taxon>
    </lineage>
</organism>
<dbReference type="EMBL" id="MU254174">
    <property type="protein sequence ID" value="KAG9241668.1"/>
    <property type="molecule type" value="Genomic_DNA"/>
</dbReference>
<evidence type="ECO:0000259" key="2">
    <source>
        <dbReference type="Pfam" id="PF00248"/>
    </source>
</evidence>
<dbReference type="InterPro" id="IPR050791">
    <property type="entry name" value="Aldo-Keto_reductase"/>
</dbReference>
<dbReference type="Proteomes" id="UP000887226">
    <property type="component" value="Unassembled WGS sequence"/>
</dbReference>
<evidence type="ECO:0000256" key="1">
    <source>
        <dbReference type="ARBA" id="ARBA00023002"/>
    </source>
</evidence>
<dbReference type="OrthoDB" id="37537at2759"/>
<evidence type="ECO:0000313" key="4">
    <source>
        <dbReference type="Proteomes" id="UP000887226"/>
    </source>
</evidence>
<protein>
    <submittedName>
        <fullName evidence="3">Aldo-keto reductase</fullName>
    </submittedName>
</protein>
<dbReference type="Gene3D" id="3.20.20.100">
    <property type="entry name" value="NADP-dependent oxidoreductase domain"/>
    <property type="match status" value="1"/>
</dbReference>
<dbReference type="GO" id="GO:0016491">
    <property type="term" value="F:oxidoreductase activity"/>
    <property type="evidence" value="ECO:0007669"/>
    <property type="project" value="UniProtKB-KW"/>
</dbReference>
<gene>
    <name evidence="3" type="ORF">BJ878DRAFT_569973</name>
</gene>
<feature type="domain" description="NADP-dependent oxidoreductase" evidence="2">
    <location>
        <begin position="20"/>
        <end position="271"/>
    </location>
</feature>
<dbReference type="InterPro" id="IPR023210">
    <property type="entry name" value="NADP_OxRdtase_dom"/>
</dbReference>
<dbReference type="SUPFAM" id="SSF51430">
    <property type="entry name" value="NAD(P)-linked oxidoreductase"/>
    <property type="match status" value="1"/>
</dbReference>
<dbReference type="GO" id="GO:0005737">
    <property type="term" value="C:cytoplasm"/>
    <property type="evidence" value="ECO:0007669"/>
    <property type="project" value="TreeGrafter"/>
</dbReference>
<reference evidence="3" key="1">
    <citation type="journal article" date="2021" name="IMA Fungus">
        <title>Genomic characterization of three marine fungi, including Emericellopsis atlantica sp. nov. with signatures of a generalist lifestyle and marine biomass degradation.</title>
        <authorList>
            <person name="Hagestad O.C."/>
            <person name="Hou L."/>
            <person name="Andersen J.H."/>
            <person name="Hansen E.H."/>
            <person name="Altermark B."/>
            <person name="Li C."/>
            <person name="Kuhnert E."/>
            <person name="Cox R.J."/>
            <person name="Crous P.W."/>
            <person name="Spatafora J.W."/>
            <person name="Lail K."/>
            <person name="Amirebrahimi M."/>
            <person name="Lipzen A."/>
            <person name="Pangilinan J."/>
            <person name="Andreopoulos W."/>
            <person name="Hayes R.D."/>
            <person name="Ng V."/>
            <person name="Grigoriev I.V."/>
            <person name="Jackson S.A."/>
            <person name="Sutton T.D.S."/>
            <person name="Dobson A.D.W."/>
            <person name="Rama T."/>
        </authorList>
    </citation>
    <scope>NUCLEOTIDE SEQUENCE</scope>
    <source>
        <strain evidence="3">TRa3180A</strain>
    </source>
</reference>
<keyword evidence="4" id="KW-1185">Reference proteome</keyword>
<dbReference type="PANTHER" id="PTHR43625:SF40">
    <property type="entry name" value="ALDO-KETO REDUCTASE YAKC [NADP(+)]"/>
    <property type="match status" value="1"/>
</dbReference>
<dbReference type="PRINTS" id="PR00069">
    <property type="entry name" value="ALDKETRDTASE"/>
</dbReference>
<proteinExistence type="predicted"/>
<accession>A0A9P7YYW0</accession>
<dbReference type="InterPro" id="IPR036812">
    <property type="entry name" value="NAD(P)_OxRdtase_dom_sf"/>
</dbReference>
<comment type="caution">
    <text evidence="3">The sequence shown here is derived from an EMBL/GenBank/DDBJ whole genome shotgun (WGS) entry which is preliminary data.</text>
</comment>
<name>A0A9P7YYW0_9HELO</name>
<dbReference type="Pfam" id="PF00248">
    <property type="entry name" value="Aldo_ket_red"/>
    <property type="match status" value="1"/>
</dbReference>
<dbReference type="AlphaFoldDB" id="A0A9P7YYW0"/>
<dbReference type="InterPro" id="IPR020471">
    <property type="entry name" value="AKR"/>
</dbReference>
<sequence>MSSQITSRKLGKNGPQVPSIGFGGMGLSVYYGEPGDDAQRLAVLDRTYELGSRYWDTADMYDDNEDLIGLWFSKNPQKRRDIFLASKFGCIITETSFGIRRDAAYVKEACAKSLKRLGVEYIGLYYCHRLDEKTPIEKTVGAMVELNNEGKIKYLGLSEVPATSLRRAQAVNPIAAIEMEYSPFELAIEHTSTPILATARELGVALVAYSPLGRGIMTGQYTSPEDFEEMDLRRMMPRYAKENFPKNLVLVQQFKEIGAKRGLSSTQVCLAVCWLRGKTFL</sequence>